<dbReference type="EMBL" id="GBRH01250196">
    <property type="protein sequence ID" value="JAD47699.1"/>
    <property type="molecule type" value="Transcribed_RNA"/>
</dbReference>
<reference evidence="1" key="2">
    <citation type="journal article" date="2015" name="Data Brief">
        <title>Shoot transcriptome of the giant reed, Arundo donax.</title>
        <authorList>
            <person name="Barrero R.A."/>
            <person name="Guerrero F.D."/>
            <person name="Moolhuijzen P."/>
            <person name="Goolsby J.A."/>
            <person name="Tidwell J."/>
            <person name="Bellgard S.E."/>
            <person name="Bellgard M.I."/>
        </authorList>
    </citation>
    <scope>NUCLEOTIDE SEQUENCE</scope>
    <source>
        <tissue evidence="1">Shoot tissue taken approximately 20 cm above the soil surface</tissue>
    </source>
</reference>
<reference evidence="1" key="1">
    <citation type="submission" date="2014-09" db="EMBL/GenBank/DDBJ databases">
        <authorList>
            <person name="Magalhaes I.L.F."/>
            <person name="Oliveira U."/>
            <person name="Santos F.R."/>
            <person name="Vidigal T.H.D.A."/>
            <person name="Brescovit A.D."/>
            <person name="Santos A.J."/>
        </authorList>
    </citation>
    <scope>NUCLEOTIDE SEQUENCE</scope>
    <source>
        <tissue evidence="1">Shoot tissue taken approximately 20 cm above the soil surface</tissue>
    </source>
</reference>
<evidence type="ECO:0000313" key="1">
    <source>
        <dbReference type="EMBL" id="JAD47699.1"/>
    </source>
</evidence>
<sequence length="52" mass="6201">MFAWPCLKAMVKEFVAQCTICQQVKLKGWLIQVCFNLYQSHNRPGKWLLWTL</sequence>
<evidence type="ECO:0008006" key="2">
    <source>
        <dbReference type="Google" id="ProtNLM"/>
    </source>
</evidence>
<accession>A0A0A9A7Q1</accession>
<dbReference type="AlphaFoldDB" id="A0A0A9A7Q1"/>
<name>A0A0A9A7Q1_ARUDO</name>
<organism evidence="1">
    <name type="scientific">Arundo donax</name>
    <name type="common">Giant reed</name>
    <name type="synonym">Donax arundinaceus</name>
    <dbReference type="NCBI Taxonomy" id="35708"/>
    <lineage>
        <taxon>Eukaryota</taxon>
        <taxon>Viridiplantae</taxon>
        <taxon>Streptophyta</taxon>
        <taxon>Embryophyta</taxon>
        <taxon>Tracheophyta</taxon>
        <taxon>Spermatophyta</taxon>
        <taxon>Magnoliopsida</taxon>
        <taxon>Liliopsida</taxon>
        <taxon>Poales</taxon>
        <taxon>Poaceae</taxon>
        <taxon>PACMAD clade</taxon>
        <taxon>Arundinoideae</taxon>
        <taxon>Arundineae</taxon>
        <taxon>Arundo</taxon>
    </lineage>
</organism>
<proteinExistence type="predicted"/>
<protein>
    <recommendedName>
        <fullName evidence="2">Integrase zinc-binding domain-containing protein</fullName>
    </recommendedName>
</protein>